<evidence type="ECO:0000259" key="2">
    <source>
        <dbReference type="Pfam" id="PF03732"/>
    </source>
</evidence>
<feature type="region of interest" description="Disordered" evidence="1">
    <location>
        <begin position="117"/>
        <end position="195"/>
    </location>
</feature>
<feature type="domain" description="Retrotransposon gag" evidence="2">
    <location>
        <begin position="31"/>
        <end position="88"/>
    </location>
</feature>
<dbReference type="PANTHER" id="PTHR34482">
    <property type="entry name" value="DNA DAMAGE-INDUCIBLE PROTEIN 1-LIKE"/>
    <property type="match status" value="1"/>
</dbReference>
<accession>A0A5B6VLQ2</accession>
<evidence type="ECO:0000313" key="3">
    <source>
        <dbReference type="EMBL" id="KAA3470041.1"/>
    </source>
</evidence>
<feature type="compositionally biased region" description="Basic and acidic residues" evidence="1">
    <location>
        <begin position="117"/>
        <end position="132"/>
    </location>
</feature>
<dbReference type="PANTHER" id="PTHR34482:SF36">
    <property type="entry name" value="RETROTRANSPOSON GAG DOMAIN-CONTAINING PROTEIN"/>
    <property type="match status" value="1"/>
</dbReference>
<feature type="compositionally biased region" description="Polar residues" evidence="1">
    <location>
        <begin position="166"/>
        <end position="183"/>
    </location>
</feature>
<reference evidence="3" key="1">
    <citation type="submission" date="2019-08" db="EMBL/GenBank/DDBJ databases">
        <authorList>
            <person name="Liu F."/>
        </authorList>
    </citation>
    <scope>NUCLEOTIDE SEQUENCE [LARGE SCALE GENOMIC DNA]</scope>
    <source>
        <strain evidence="3">PA1801</strain>
        <tissue evidence="3">Leaf</tissue>
    </source>
</reference>
<organism evidence="3 4">
    <name type="scientific">Gossypium australe</name>
    <dbReference type="NCBI Taxonomy" id="47621"/>
    <lineage>
        <taxon>Eukaryota</taxon>
        <taxon>Viridiplantae</taxon>
        <taxon>Streptophyta</taxon>
        <taxon>Embryophyta</taxon>
        <taxon>Tracheophyta</taxon>
        <taxon>Spermatophyta</taxon>
        <taxon>Magnoliopsida</taxon>
        <taxon>eudicotyledons</taxon>
        <taxon>Gunneridae</taxon>
        <taxon>Pentapetalae</taxon>
        <taxon>rosids</taxon>
        <taxon>malvids</taxon>
        <taxon>Malvales</taxon>
        <taxon>Malvaceae</taxon>
        <taxon>Malvoideae</taxon>
        <taxon>Gossypium</taxon>
    </lineage>
</organism>
<feature type="compositionally biased region" description="Basic and acidic residues" evidence="1">
    <location>
        <begin position="184"/>
        <end position="195"/>
    </location>
</feature>
<name>A0A5B6VLQ2_9ROSI</name>
<sequence length="195" mass="22556">MSLTPDECIKCVVSLLRDTAYNWWITLISVYISQCFIDQKRKEFLELKHGRLSVTEYEREFVRLSQNGRECVSTDAIMCKRFIKGLNEDIKLLVVILDINEFVVLAERACKAEELSKEKKKADSEARDERKRLMNKFSQPSKKRFRDATNRSNASFGHLSRDRSRQSAGPRTQAPIESSVDSVKSNKPECRQCGR</sequence>
<dbReference type="AlphaFoldDB" id="A0A5B6VLQ2"/>
<comment type="caution">
    <text evidence="3">The sequence shown here is derived from an EMBL/GenBank/DDBJ whole genome shotgun (WGS) entry which is preliminary data.</text>
</comment>
<dbReference type="Proteomes" id="UP000325315">
    <property type="component" value="Unassembled WGS sequence"/>
</dbReference>
<protein>
    <submittedName>
        <fullName evidence="3">Gag-Pol polyprotein</fullName>
    </submittedName>
</protein>
<dbReference type="OrthoDB" id="2272416at2759"/>
<evidence type="ECO:0000256" key="1">
    <source>
        <dbReference type="SAM" id="MobiDB-lite"/>
    </source>
</evidence>
<keyword evidence="4" id="KW-1185">Reference proteome</keyword>
<dbReference type="InterPro" id="IPR005162">
    <property type="entry name" value="Retrotrans_gag_dom"/>
</dbReference>
<evidence type="ECO:0000313" key="4">
    <source>
        <dbReference type="Proteomes" id="UP000325315"/>
    </source>
</evidence>
<dbReference type="EMBL" id="SMMG02000006">
    <property type="protein sequence ID" value="KAA3470041.1"/>
    <property type="molecule type" value="Genomic_DNA"/>
</dbReference>
<gene>
    <name evidence="3" type="ORF">EPI10_015781</name>
</gene>
<dbReference type="Pfam" id="PF03732">
    <property type="entry name" value="Retrotrans_gag"/>
    <property type="match status" value="1"/>
</dbReference>
<proteinExistence type="predicted"/>